<sequence length="71" mass="7748">MSAKRKATFLRELACHGVVTVAARAASPGAKDSARATFYEEREADPKFAADWDAALEQANAALELEMHRRA</sequence>
<accession>A0A937X4H7</accession>
<reference evidence="1 2" key="1">
    <citation type="submission" date="2019-03" db="EMBL/GenBank/DDBJ databases">
        <title>Lake Tanganyika Metagenome-Assembled Genomes (MAGs).</title>
        <authorList>
            <person name="Tran P."/>
        </authorList>
    </citation>
    <scope>NUCLEOTIDE SEQUENCE [LARGE SCALE GENOMIC DNA]</scope>
    <source>
        <strain evidence="1">K_DeepCast_65m_m2_236</strain>
    </source>
</reference>
<protein>
    <submittedName>
        <fullName evidence="1">Terminase</fullName>
    </submittedName>
</protein>
<name>A0A937X4H7_9BACT</name>
<feature type="non-terminal residue" evidence="1">
    <location>
        <position position="71"/>
    </location>
</feature>
<organism evidence="1 2">
    <name type="scientific">Candidatus Tanganyikabacteria bacterium</name>
    <dbReference type="NCBI Taxonomy" id="2961651"/>
    <lineage>
        <taxon>Bacteria</taxon>
        <taxon>Bacillati</taxon>
        <taxon>Candidatus Sericytochromatia</taxon>
        <taxon>Candidatus Tanganyikabacteria</taxon>
    </lineage>
</organism>
<proteinExistence type="predicted"/>
<dbReference type="Proteomes" id="UP000703893">
    <property type="component" value="Unassembled WGS sequence"/>
</dbReference>
<evidence type="ECO:0000313" key="1">
    <source>
        <dbReference type="EMBL" id="MBM3275754.1"/>
    </source>
</evidence>
<gene>
    <name evidence="1" type="ORF">FJZ00_11415</name>
</gene>
<comment type="caution">
    <text evidence="1">The sequence shown here is derived from an EMBL/GenBank/DDBJ whole genome shotgun (WGS) entry which is preliminary data.</text>
</comment>
<dbReference type="AlphaFoldDB" id="A0A937X4H7"/>
<dbReference type="EMBL" id="VGJX01000706">
    <property type="protein sequence ID" value="MBM3275754.1"/>
    <property type="molecule type" value="Genomic_DNA"/>
</dbReference>
<evidence type="ECO:0000313" key="2">
    <source>
        <dbReference type="Proteomes" id="UP000703893"/>
    </source>
</evidence>